<keyword evidence="6 14" id="KW-0645">Protease</keyword>
<feature type="transmembrane region" description="Helical" evidence="14">
    <location>
        <begin position="21"/>
        <end position="40"/>
    </location>
</feature>
<dbReference type="UniPathway" id="UPA00219"/>
<name>N6X6S4_9GAMM</name>
<dbReference type="GO" id="GO:0009252">
    <property type="term" value="P:peptidoglycan biosynthetic process"/>
    <property type="evidence" value="ECO:0007669"/>
    <property type="project" value="UniProtKB-UniRule"/>
</dbReference>
<evidence type="ECO:0000256" key="6">
    <source>
        <dbReference type="ARBA" id="ARBA00022670"/>
    </source>
</evidence>
<dbReference type="HAMAP" id="MF_02081">
    <property type="entry name" value="MrdA_transpept"/>
    <property type="match status" value="1"/>
</dbReference>
<dbReference type="GO" id="GO:0006508">
    <property type="term" value="P:proteolysis"/>
    <property type="evidence" value="ECO:0007669"/>
    <property type="project" value="UniProtKB-KW"/>
</dbReference>
<evidence type="ECO:0000259" key="17">
    <source>
        <dbReference type="Pfam" id="PF03717"/>
    </source>
</evidence>
<keyword evidence="4 14" id="KW-0997">Cell inner membrane</keyword>
<keyword evidence="14" id="KW-0862">Zinc</keyword>
<evidence type="ECO:0000256" key="15">
    <source>
        <dbReference type="SAM" id="MobiDB-lite"/>
    </source>
</evidence>
<comment type="cofactor">
    <cofactor evidence="14">
        <name>Zn(2+)</name>
        <dbReference type="ChEBI" id="CHEBI:29105"/>
    </cofactor>
    <text evidence="14">Binds one Zn(2+) ion per subunit.</text>
</comment>
<dbReference type="Pfam" id="PF00905">
    <property type="entry name" value="Transpeptidase"/>
    <property type="match status" value="1"/>
</dbReference>
<dbReference type="STRING" id="626887.J057_03900"/>
<comment type="similarity">
    <text evidence="14">Belongs to the transpeptidase family. MrdA subfamily.</text>
</comment>
<dbReference type="GO" id="GO:0008658">
    <property type="term" value="F:penicillin binding"/>
    <property type="evidence" value="ECO:0007669"/>
    <property type="project" value="UniProtKB-UniRule"/>
</dbReference>
<dbReference type="InterPro" id="IPR017790">
    <property type="entry name" value="Penicillin-binding_protein_2"/>
</dbReference>
<feature type="region of interest" description="Disordered" evidence="15">
    <location>
        <begin position="620"/>
        <end position="644"/>
    </location>
</feature>
<evidence type="ECO:0000256" key="13">
    <source>
        <dbReference type="ARBA" id="ARBA00023316"/>
    </source>
</evidence>
<dbReference type="InterPro" id="IPR036138">
    <property type="entry name" value="PBP_dimer_sf"/>
</dbReference>
<gene>
    <name evidence="14 18" type="primary">mrdA</name>
    <name evidence="18" type="ORF">J057_03900</name>
</gene>
<evidence type="ECO:0000256" key="12">
    <source>
        <dbReference type="ARBA" id="ARBA00023136"/>
    </source>
</evidence>
<sequence>MPWGEFKDTAAERRLFQRRALVALVVVLALIGVLVARLYYLQILNHTNFTTLSEKNRVQVQPIAPPRGLIYDRNDVLLAENRPVFSVTIVPERVPDMDATLARLQQILDIPEEDMERFNRRLDEYRRPFSSVPLSYDLTEQEIARMAVHRHDLPGVEVDAELVRYYPYAELTAHALGYVGRINRDELRNLDPIDYAGTNYIGKSGVERFYEDALHGEVGYQHVETNARGRTLRVLEKENPVPGDDLKLQLDIRLQKVAFDLLEGRRGAIVAIEPKTGGILALASVPGFDANQFVTGISVENYRELSESPDKPLFNRALRGQYPPGSTIKPMLAVAGLDSDATTRDRTIWDPGYYQINDSGRRYRDWKRWGHGWVDLHDSVAESCDVYFYDLGLRMGVDVMHEYLDQFGFGKDASLDVSGALPGLLPSAPWKRAVHSQPWYPGDSVNMSIGQGFVLATPLQLATATAVLANHGVWHEPRMLREVVGPEATDEVLPDESHQDLALKREADWDYVIDSMEAVVHGPNGTARAVGKDAPYRFAGKTGTAQVFSLAEDEEYDADEIRERLRDHALFVGFAPAEEPQIAVAVIVENGGSGSGTAAPVARAMFDAWLLELNQDNDEPVVAGNAGADRAGSDKSVEAGGTDG</sequence>
<dbReference type="InterPro" id="IPR050515">
    <property type="entry name" value="Beta-lactam/transpept"/>
</dbReference>
<dbReference type="SUPFAM" id="SSF56601">
    <property type="entry name" value="beta-lactamase/transpeptidase-like"/>
    <property type="match status" value="1"/>
</dbReference>
<feature type="binding site" evidence="14">
    <location>
        <position position="365"/>
    </location>
    <ligand>
        <name>Zn(2+)</name>
        <dbReference type="ChEBI" id="CHEBI:29105"/>
    </ligand>
</feature>
<keyword evidence="5 14" id="KW-0121">Carboxypeptidase</keyword>
<feature type="binding site" evidence="14">
    <location>
        <position position="350"/>
    </location>
    <ligand>
        <name>Zn(2+)</name>
        <dbReference type="ChEBI" id="CHEBI:29105"/>
    </ligand>
</feature>
<dbReference type="Gene3D" id="3.90.1310.10">
    <property type="entry name" value="Penicillin-binding protein 2a (Domain 2)"/>
    <property type="match status" value="1"/>
</dbReference>
<keyword evidence="12 14" id="KW-0472">Membrane</keyword>
<dbReference type="Gene3D" id="3.30.1390.30">
    <property type="entry name" value="Penicillin-binding protein 2a, domain 3"/>
    <property type="match status" value="1"/>
</dbReference>
<evidence type="ECO:0000256" key="5">
    <source>
        <dbReference type="ARBA" id="ARBA00022645"/>
    </source>
</evidence>
<dbReference type="InterPro" id="IPR005311">
    <property type="entry name" value="PBP_dimer"/>
</dbReference>
<feature type="domain" description="Penicillin-binding protein transpeptidase" evidence="16">
    <location>
        <begin position="267"/>
        <end position="606"/>
    </location>
</feature>
<dbReference type="Gene3D" id="3.40.710.10">
    <property type="entry name" value="DD-peptidase/beta-lactamase superfamily"/>
    <property type="match status" value="1"/>
</dbReference>
<keyword evidence="14" id="KW-0479">Metal-binding</keyword>
<evidence type="ECO:0000313" key="18">
    <source>
        <dbReference type="EMBL" id="ENO16818.1"/>
    </source>
</evidence>
<dbReference type="GO" id="GO:0008360">
    <property type="term" value="P:regulation of cell shape"/>
    <property type="evidence" value="ECO:0007669"/>
    <property type="project" value="UniProtKB-KW"/>
</dbReference>
<keyword evidence="9 14" id="KW-0133">Cell shape</keyword>
<keyword evidence="19" id="KW-1185">Reference proteome</keyword>
<dbReference type="GO" id="GO:0005886">
    <property type="term" value="C:plasma membrane"/>
    <property type="evidence" value="ECO:0007669"/>
    <property type="project" value="UniProtKB-SubCell"/>
</dbReference>
<keyword evidence="13 14" id="KW-0961">Cell wall biogenesis/degradation</keyword>
<comment type="catalytic activity">
    <reaction evidence="14">
        <text>Preferential cleavage: (Ac)2-L-Lys-D-Ala-|-D-Ala. Also transpeptidation of peptidyl-alanyl moieties that are N-acyl substituents of D-alanine.</text>
        <dbReference type="EC" id="3.4.16.4"/>
    </reaction>
</comment>
<dbReference type="Proteomes" id="UP000013165">
    <property type="component" value="Unassembled WGS sequence"/>
</dbReference>
<dbReference type="GO" id="GO:0071555">
    <property type="term" value="P:cell wall organization"/>
    <property type="evidence" value="ECO:0007669"/>
    <property type="project" value="UniProtKB-KW"/>
</dbReference>
<dbReference type="Pfam" id="PF03717">
    <property type="entry name" value="PBP_dimer"/>
    <property type="match status" value="1"/>
</dbReference>
<proteinExistence type="inferred from homology"/>
<organism evidence="18 19">
    <name type="scientific">Marinobacter nanhaiticus D15-8W</name>
    <dbReference type="NCBI Taxonomy" id="626887"/>
    <lineage>
        <taxon>Bacteria</taxon>
        <taxon>Pseudomonadati</taxon>
        <taxon>Pseudomonadota</taxon>
        <taxon>Gammaproteobacteria</taxon>
        <taxon>Pseudomonadales</taxon>
        <taxon>Marinobacteraceae</taxon>
        <taxon>Marinobacter</taxon>
    </lineage>
</organism>
<evidence type="ECO:0000256" key="14">
    <source>
        <dbReference type="HAMAP-Rule" id="MF_02081"/>
    </source>
</evidence>
<dbReference type="RefSeq" id="WP_004583328.1">
    <property type="nucleotide sequence ID" value="NZ_AP028878.1"/>
</dbReference>
<dbReference type="GO" id="GO:0071972">
    <property type="term" value="F:peptidoglycan L,D-transpeptidase activity"/>
    <property type="evidence" value="ECO:0007669"/>
    <property type="project" value="TreeGrafter"/>
</dbReference>
<evidence type="ECO:0000256" key="2">
    <source>
        <dbReference type="ARBA" id="ARBA00004236"/>
    </source>
</evidence>
<evidence type="ECO:0000313" key="19">
    <source>
        <dbReference type="Proteomes" id="UP000013165"/>
    </source>
</evidence>
<dbReference type="GO" id="GO:0008270">
    <property type="term" value="F:zinc ion binding"/>
    <property type="evidence" value="ECO:0007669"/>
    <property type="project" value="UniProtKB-UniRule"/>
</dbReference>
<dbReference type="PATRIC" id="fig|626887.3.peg.767"/>
<feature type="binding site" evidence="14">
    <location>
        <position position="371"/>
    </location>
    <ligand>
        <name>Zn(2+)</name>
        <dbReference type="ChEBI" id="CHEBI:29105"/>
    </ligand>
</feature>
<dbReference type="PANTHER" id="PTHR30627">
    <property type="entry name" value="PEPTIDOGLYCAN D,D-TRANSPEPTIDASE"/>
    <property type="match status" value="1"/>
</dbReference>
<dbReference type="GO" id="GO:0009002">
    <property type="term" value="F:serine-type D-Ala-D-Ala carboxypeptidase activity"/>
    <property type="evidence" value="ECO:0007669"/>
    <property type="project" value="UniProtKB-UniRule"/>
</dbReference>
<evidence type="ECO:0000259" key="16">
    <source>
        <dbReference type="Pfam" id="PF00905"/>
    </source>
</evidence>
<keyword evidence="11 14" id="KW-1133">Transmembrane helix</keyword>
<evidence type="ECO:0000256" key="8">
    <source>
        <dbReference type="ARBA" id="ARBA00022801"/>
    </source>
</evidence>
<dbReference type="eggNOG" id="COG0768">
    <property type="taxonomic scope" value="Bacteria"/>
</dbReference>
<keyword evidence="8 14" id="KW-0378">Hydrolase</keyword>
<comment type="subcellular location">
    <subcellularLocation>
        <location evidence="14">Cell inner membrane</location>
        <topology evidence="14">Single-pass membrane protein</topology>
    </subcellularLocation>
    <subcellularLocation>
        <location evidence="2">Cell membrane</location>
    </subcellularLocation>
    <subcellularLocation>
        <location evidence="1">Membrane</location>
        <topology evidence="1">Single-pass membrane protein</topology>
    </subcellularLocation>
</comment>
<dbReference type="InterPro" id="IPR001460">
    <property type="entry name" value="PCN-bd_Tpept"/>
</dbReference>
<accession>N6X6S4</accession>
<dbReference type="NCBIfam" id="TIGR03423">
    <property type="entry name" value="pbp2_mrdA"/>
    <property type="match status" value="1"/>
</dbReference>
<comment type="function">
    <text evidence="14">Catalyzes cross-linking of the peptidoglycan cell wall.</text>
</comment>
<feature type="active site" description="Acyl-ester intermediate" evidence="14">
    <location>
        <position position="326"/>
    </location>
</feature>
<dbReference type="AlphaFoldDB" id="N6X6S4"/>
<evidence type="ECO:0000256" key="11">
    <source>
        <dbReference type="ARBA" id="ARBA00022989"/>
    </source>
</evidence>
<evidence type="ECO:0000256" key="4">
    <source>
        <dbReference type="ARBA" id="ARBA00022519"/>
    </source>
</evidence>
<comment type="caution">
    <text evidence="18">The sequence shown here is derived from an EMBL/GenBank/DDBJ whole genome shotgun (WGS) entry which is preliminary data.</text>
</comment>
<evidence type="ECO:0000256" key="9">
    <source>
        <dbReference type="ARBA" id="ARBA00022960"/>
    </source>
</evidence>
<feature type="domain" description="Penicillin-binding protein dimerisation" evidence="17">
    <location>
        <begin position="63"/>
        <end position="234"/>
    </location>
</feature>
<evidence type="ECO:0000256" key="10">
    <source>
        <dbReference type="ARBA" id="ARBA00022984"/>
    </source>
</evidence>
<keyword evidence="7 14" id="KW-0812">Transmembrane</keyword>
<reference evidence="18 19" key="1">
    <citation type="journal article" date="2013" name="Genome Announc.">
        <title>Genome Sequence of the Polycyclic Aromatic Hydrocarbon-Degrading Bacterium Strain Marinobacter nanhaiticus D15-8WT.</title>
        <authorList>
            <person name="Cui Z."/>
            <person name="Gao W."/>
            <person name="Li Q."/>
            <person name="Xu G."/>
            <person name="Zheng L."/>
        </authorList>
    </citation>
    <scope>NUCLEOTIDE SEQUENCE [LARGE SCALE GENOMIC DNA]</scope>
    <source>
        <strain evidence="18 19">D15-8W</strain>
    </source>
</reference>
<keyword evidence="3 14" id="KW-1003">Cell membrane</keyword>
<feature type="binding site" evidence="14">
    <location>
        <position position="384"/>
    </location>
    <ligand>
        <name>Zn(2+)</name>
        <dbReference type="ChEBI" id="CHEBI:29105"/>
    </ligand>
</feature>
<dbReference type="OrthoDB" id="9789078at2"/>
<comment type="pathway">
    <text evidence="14">Cell wall biogenesis; peptidoglycan biosynthesis.</text>
</comment>
<evidence type="ECO:0000256" key="1">
    <source>
        <dbReference type="ARBA" id="ARBA00004167"/>
    </source>
</evidence>
<evidence type="ECO:0000256" key="3">
    <source>
        <dbReference type="ARBA" id="ARBA00022475"/>
    </source>
</evidence>
<dbReference type="HOGENOM" id="CLU_009289_1_2_6"/>
<dbReference type="EMBL" id="APLQ01000010">
    <property type="protein sequence ID" value="ENO16818.1"/>
    <property type="molecule type" value="Genomic_DNA"/>
</dbReference>
<keyword evidence="10 14" id="KW-0573">Peptidoglycan synthesis</keyword>
<dbReference type="EC" id="3.4.16.4" evidence="14"/>
<dbReference type="SUPFAM" id="SSF56519">
    <property type="entry name" value="Penicillin binding protein dimerisation domain"/>
    <property type="match status" value="1"/>
</dbReference>
<dbReference type="PANTHER" id="PTHR30627:SF2">
    <property type="entry name" value="PEPTIDOGLYCAN D,D-TRANSPEPTIDASE MRDA"/>
    <property type="match status" value="1"/>
</dbReference>
<dbReference type="InterPro" id="IPR012338">
    <property type="entry name" value="Beta-lactam/transpept-like"/>
</dbReference>
<evidence type="ECO:0000256" key="7">
    <source>
        <dbReference type="ARBA" id="ARBA00022692"/>
    </source>
</evidence>
<protein>
    <recommendedName>
        <fullName evidence="14">Peptidoglycan D,D-transpeptidase MrdA</fullName>
        <ecNumber evidence="14">3.4.16.4</ecNumber>
    </recommendedName>
    <alternativeName>
        <fullName evidence="14">Penicillin-binding protein 2</fullName>
        <shortName evidence="14">PBP-2</shortName>
    </alternativeName>
</protein>